<reference evidence="3" key="3">
    <citation type="submission" date="2010-09" db="EMBL/GenBank/DDBJ databases">
        <title>Annotation of Gaeumannomyces graminis var. tritici R3-111a-1.</title>
        <authorList>
            <consortium name="The Broad Institute Genome Sequencing Platform"/>
            <person name="Ma L.-J."/>
            <person name="Dead R."/>
            <person name="Young S.K."/>
            <person name="Zeng Q."/>
            <person name="Gargeya S."/>
            <person name="Fitzgerald M."/>
            <person name="Haas B."/>
            <person name="Abouelleil A."/>
            <person name="Alvarado L."/>
            <person name="Arachchi H.M."/>
            <person name="Berlin A."/>
            <person name="Brown A."/>
            <person name="Chapman S.B."/>
            <person name="Chen Z."/>
            <person name="Dunbar C."/>
            <person name="Freedman E."/>
            <person name="Gearin G."/>
            <person name="Gellesch M."/>
            <person name="Goldberg J."/>
            <person name="Griggs A."/>
            <person name="Gujja S."/>
            <person name="Heiman D."/>
            <person name="Howarth C."/>
            <person name="Larson L."/>
            <person name="Lui A."/>
            <person name="MacDonald P.J.P."/>
            <person name="Mehta T."/>
            <person name="Montmayeur A."/>
            <person name="Murphy C."/>
            <person name="Neiman D."/>
            <person name="Pearson M."/>
            <person name="Priest M."/>
            <person name="Roberts A."/>
            <person name="Saif S."/>
            <person name="Shea T."/>
            <person name="Shenoy N."/>
            <person name="Sisk P."/>
            <person name="Stolte C."/>
            <person name="Sykes S."/>
            <person name="Yandava C."/>
            <person name="Wortman J."/>
            <person name="Nusbaum C."/>
            <person name="Birren B."/>
        </authorList>
    </citation>
    <scope>NUCLEOTIDE SEQUENCE</scope>
    <source>
        <strain evidence="3">R3-111a-1</strain>
    </source>
</reference>
<evidence type="ECO:0000313" key="4">
    <source>
        <dbReference type="EnsemblFungi" id="EJT74171"/>
    </source>
</evidence>
<feature type="compositionally biased region" description="Low complexity" evidence="1">
    <location>
        <begin position="198"/>
        <end position="234"/>
    </location>
</feature>
<proteinExistence type="predicted"/>
<feature type="compositionally biased region" description="Basic and acidic residues" evidence="1">
    <location>
        <begin position="404"/>
        <end position="415"/>
    </location>
</feature>
<evidence type="ECO:0000256" key="1">
    <source>
        <dbReference type="SAM" id="MobiDB-lite"/>
    </source>
</evidence>
<dbReference type="EnsemblFungi" id="EJT74171">
    <property type="protein sequence ID" value="EJT74171"/>
    <property type="gene ID" value="GGTG_08016"/>
</dbReference>
<evidence type="ECO:0000313" key="3">
    <source>
        <dbReference type="EMBL" id="EJT74171.1"/>
    </source>
</evidence>
<feature type="transmembrane region" description="Helical" evidence="2">
    <location>
        <begin position="341"/>
        <end position="363"/>
    </location>
</feature>
<feature type="compositionally biased region" description="Basic and acidic residues" evidence="1">
    <location>
        <begin position="112"/>
        <end position="127"/>
    </location>
</feature>
<keyword evidence="2" id="KW-0472">Membrane</keyword>
<feature type="region of interest" description="Disordered" evidence="1">
    <location>
        <begin position="1"/>
        <end position="163"/>
    </location>
</feature>
<dbReference type="HOGENOM" id="CLU_605567_0_0_1"/>
<gene>
    <name evidence="4" type="primary">20348474</name>
    <name evidence="3" type="ORF">GGTG_08016</name>
</gene>
<feature type="region of interest" description="Disordered" evidence="1">
    <location>
        <begin position="404"/>
        <end position="430"/>
    </location>
</feature>
<feature type="transmembrane region" description="Helical" evidence="2">
    <location>
        <begin position="375"/>
        <end position="394"/>
    </location>
</feature>
<keyword evidence="2" id="KW-1133">Transmembrane helix</keyword>
<reference evidence="4" key="4">
    <citation type="journal article" date="2015" name="G3 (Bethesda)">
        <title>Genome sequences of three phytopathogenic species of the Magnaporthaceae family of fungi.</title>
        <authorList>
            <person name="Okagaki L.H."/>
            <person name="Nunes C.C."/>
            <person name="Sailsbery J."/>
            <person name="Clay B."/>
            <person name="Brown D."/>
            <person name="John T."/>
            <person name="Oh Y."/>
            <person name="Young N."/>
            <person name="Fitzgerald M."/>
            <person name="Haas B.J."/>
            <person name="Zeng Q."/>
            <person name="Young S."/>
            <person name="Adiconis X."/>
            <person name="Fan L."/>
            <person name="Levin J.Z."/>
            <person name="Mitchell T.K."/>
            <person name="Okubara P.A."/>
            <person name="Farman M.L."/>
            <person name="Kohn L.M."/>
            <person name="Birren B."/>
            <person name="Ma L.-J."/>
            <person name="Dean R.A."/>
        </authorList>
    </citation>
    <scope>NUCLEOTIDE SEQUENCE</scope>
    <source>
        <strain evidence="4">R3-111a-1</strain>
    </source>
</reference>
<dbReference type="eggNOG" id="ENOG502S05V">
    <property type="taxonomic scope" value="Eukaryota"/>
</dbReference>
<dbReference type="STRING" id="644352.J3P3C9"/>
<dbReference type="RefSeq" id="XP_009224115.1">
    <property type="nucleotide sequence ID" value="XM_009225851.1"/>
</dbReference>
<dbReference type="Proteomes" id="UP000006039">
    <property type="component" value="Unassembled WGS sequence"/>
</dbReference>
<protein>
    <submittedName>
        <fullName evidence="3 4">Uncharacterized protein</fullName>
    </submittedName>
</protein>
<name>J3P3C9_GAET3</name>
<feature type="compositionally biased region" description="Basic and acidic residues" evidence="1">
    <location>
        <begin position="55"/>
        <end position="69"/>
    </location>
</feature>
<reference evidence="5" key="1">
    <citation type="submission" date="2010-07" db="EMBL/GenBank/DDBJ databases">
        <title>The genome sequence of Gaeumannomyces graminis var. tritici strain R3-111a-1.</title>
        <authorList>
            <consortium name="The Broad Institute Genome Sequencing Platform"/>
            <person name="Ma L.-J."/>
            <person name="Dead R."/>
            <person name="Young S."/>
            <person name="Zeng Q."/>
            <person name="Koehrsen M."/>
            <person name="Alvarado L."/>
            <person name="Berlin A."/>
            <person name="Chapman S.B."/>
            <person name="Chen Z."/>
            <person name="Freedman E."/>
            <person name="Gellesch M."/>
            <person name="Goldberg J."/>
            <person name="Griggs A."/>
            <person name="Gujja S."/>
            <person name="Heilman E.R."/>
            <person name="Heiman D."/>
            <person name="Hepburn T."/>
            <person name="Howarth C."/>
            <person name="Jen D."/>
            <person name="Larson L."/>
            <person name="Mehta T."/>
            <person name="Neiman D."/>
            <person name="Pearson M."/>
            <person name="Roberts A."/>
            <person name="Saif S."/>
            <person name="Shea T."/>
            <person name="Shenoy N."/>
            <person name="Sisk P."/>
            <person name="Stolte C."/>
            <person name="Sykes S."/>
            <person name="Walk T."/>
            <person name="White J."/>
            <person name="Yandava C."/>
            <person name="Haas B."/>
            <person name="Nusbaum C."/>
            <person name="Birren B."/>
        </authorList>
    </citation>
    <scope>NUCLEOTIDE SEQUENCE [LARGE SCALE GENOMIC DNA]</scope>
    <source>
        <strain evidence="5">R3-111a-1</strain>
    </source>
</reference>
<accession>J3P3C9</accession>
<reference evidence="4" key="5">
    <citation type="submission" date="2018-04" db="UniProtKB">
        <authorList>
            <consortium name="EnsemblFungi"/>
        </authorList>
    </citation>
    <scope>IDENTIFICATION</scope>
    <source>
        <strain evidence="4">R3-111a-1</strain>
    </source>
</reference>
<feature type="compositionally biased region" description="Basic and acidic residues" evidence="1">
    <location>
        <begin position="149"/>
        <end position="163"/>
    </location>
</feature>
<dbReference type="AlphaFoldDB" id="J3P3C9"/>
<dbReference type="VEuPathDB" id="FungiDB:GGTG_08016"/>
<dbReference type="GeneID" id="20348474"/>
<keyword evidence="5" id="KW-1185">Reference proteome</keyword>
<feature type="transmembrane region" description="Helical" evidence="2">
    <location>
        <begin position="308"/>
        <end position="329"/>
    </location>
</feature>
<feature type="transmembrane region" description="Helical" evidence="2">
    <location>
        <begin position="275"/>
        <end position="296"/>
    </location>
</feature>
<evidence type="ECO:0000313" key="5">
    <source>
        <dbReference type="Proteomes" id="UP000006039"/>
    </source>
</evidence>
<sequence>MATTQQAQGQRAHVARHVRSFPVDGVAPPRPVRHAGRVDDGRRHTRNHVSADNLYHPDVRRPSRSDLNRRTSTHKALPPIPGERTAAPGPSIPSRYARARAASTPSWPLGPDSRRAESRPVLRENTHVHSRTRRRGSLAAPSPSVARPPIDRRDFESSPRHERQAPLIVVTSLSAATASAATASVASPVAISTAAPSTISVTPTPTTATTAATSLQPTSTTITTAPSSAATASPPASPTKYPSGRSAGHKQTPSFQTRYMHMLLALDKIPRLHNILASVFTWTLLAGFVVFPGAFTTSPGAPPTTAPSLLPLAVALTSLGALGLAWLGVRWRRNYVWLLNRVYMPGALSGFVGGLATVTSVYAHAAGFWSPPAMAAAAVEAALCLLCGGLFIVYNNLLLGRVKRDHDSSGDEKPRGRGSASGEGEGRPERRGVLMRMWRFSQSPPLAPGSIV</sequence>
<dbReference type="OrthoDB" id="3254104at2759"/>
<feature type="region of interest" description="Disordered" evidence="1">
    <location>
        <begin position="198"/>
        <end position="252"/>
    </location>
</feature>
<dbReference type="EMBL" id="GL385398">
    <property type="protein sequence ID" value="EJT74171.1"/>
    <property type="molecule type" value="Genomic_DNA"/>
</dbReference>
<keyword evidence="2" id="KW-0812">Transmembrane</keyword>
<evidence type="ECO:0000256" key="2">
    <source>
        <dbReference type="SAM" id="Phobius"/>
    </source>
</evidence>
<reference evidence="3" key="2">
    <citation type="submission" date="2010-07" db="EMBL/GenBank/DDBJ databases">
        <authorList>
            <consortium name="The Broad Institute Genome Sequencing Platform"/>
            <consortium name="Broad Institute Genome Sequencing Center for Infectious Disease"/>
            <person name="Ma L.-J."/>
            <person name="Dead R."/>
            <person name="Young S."/>
            <person name="Zeng Q."/>
            <person name="Koehrsen M."/>
            <person name="Alvarado L."/>
            <person name="Berlin A."/>
            <person name="Chapman S.B."/>
            <person name="Chen Z."/>
            <person name="Freedman E."/>
            <person name="Gellesch M."/>
            <person name="Goldberg J."/>
            <person name="Griggs A."/>
            <person name="Gujja S."/>
            <person name="Heilman E.R."/>
            <person name="Heiman D."/>
            <person name="Hepburn T."/>
            <person name="Howarth C."/>
            <person name="Jen D."/>
            <person name="Larson L."/>
            <person name="Mehta T."/>
            <person name="Neiman D."/>
            <person name="Pearson M."/>
            <person name="Roberts A."/>
            <person name="Saif S."/>
            <person name="Shea T."/>
            <person name="Shenoy N."/>
            <person name="Sisk P."/>
            <person name="Stolte C."/>
            <person name="Sykes S."/>
            <person name="Walk T."/>
            <person name="White J."/>
            <person name="Yandava C."/>
            <person name="Haas B."/>
            <person name="Nusbaum C."/>
            <person name="Birren B."/>
        </authorList>
    </citation>
    <scope>NUCLEOTIDE SEQUENCE</scope>
    <source>
        <strain evidence="3">R3-111a-1</strain>
    </source>
</reference>
<organism evidence="3">
    <name type="scientific">Gaeumannomyces tritici (strain R3-111a-1)</name>
    <name type="common">Wheat and barley take-all root rot fungus</name>
    <name type="synonym">Gaeumannomyces graminis var. tritici</name>
    <dbReference type="NCBI Taxonomy" id="644352"/>
    <lineage>
        <taxon>Eukaryota</taxon>
        <taxon>Fungi</taxon>
        <taxon>Dikarya</taxon>
        <taxon>Ascomycota</taxon>
        <taxon>Pezizomycotina</taxon>
        <taxon>Sordariomycetes</taxon>
        <taxon>Sordariomycetidae</taxon>
        <taxon>Magnaporthales</taxon>
        <taxon>Magnaporthaceae</taxon>
        <taxon>Gaeumannomyces</taxon>
    </lineage>
</organism>